<feature type="transmembrane region" description="Helical" evidence="1">
    <location>
        <begin position="210"/>
        <end position="228"/>
    </location>
</feature>
<keyword evidence="1" id="KW-0472">Membrane</keyword>
<sequence>MIALNLRRLFSSRQWCSCDEQSDYVFDPMLCCAALLLFCSRVFEYNLLIDCQMRSIGDGFLDIAFYALLRNLYYCKANVLPMRTFWLSLGISVLLISAINLRVLFFILSGSYMLHSGAKAVSYVLLYQSWINRRRCDVHMEQFAISLCAILLLCDFVVDLFVQHNIRSVLALFFTSEWPLFMNVSICLFTGAAFLFIFFPAAIEHPLRLLFVRYIVKLTVSIAESLYFSLWPELSISSQLMISTFVQYAVLKRSLLK</sequence>
<gene>
    <name evidence="2" type="ORF">M513_11261</name>
</gene>
<feature type="transmembrane region" description="Helical" evidence="1">
    <location>
        <begin position="85"/>
        <end position="107"/>
    </location>
</feature>
<dbReference type="EMBL" id="KL363312">
    <property type="protein sequence ID" value="KFD47847.1"/>
    <property type="molecule type" value="Genomic_DNA"/>
</dbReference>
<reference evidence="2 3" key="1">
    <citation type="journal article" date="2014" name="Nat. Genet.">
        <title>Genome and transcriptome of the porcine whipworm Trichuris suis.</title>
        <authorList>
            <person name="Jex A.R."/>
            <person name="Nejsum P."/>
            <person name="Schwarz E.M."/>
            <person name="Hu L."/>
            <person name="Young N.D."/>
            <person name="Hall R.S."/>
            <person name="Korhonen P.K."/>
            <person name="Liao S."/>
            <person name="Thamsborg S."/>
            <person name="Xia J."/>
            <person name="Xu P."/>
            <person name="Wang S."/>
            <person name="Scheerlinck J.P."/>
            <person name="Hofmann A."/>
            <person name="Sternberg P.W."/>
            <person name="Wang J."/>
            <person name="Gasser R.B."/>
        </authorList>
    </citation>
    <scope>NUCLEOTIDE SEQUENCE [LARGE SCALE GENOMIC DNA]</scope>
    <source>
        <strain evidence="2">DCEP-RM93M</strain>
    </source>
</reference>
<evidence type="ECO:0000313" key="3">
    <source>
        <dbReference type="Proteomes" id="UP000030764"/>
    </source>
</evidence>
<accession>A0A085LSA1</accession>
<name>A0A085LSA1_9BILA</name>
<keyword evidence="1" id="KW-1133">Transmembrane helix</keyword>
<organism evidence="2 3">
    <name type="scientific">Trichuris suis</name>
    <name type="common">pig whipworm</name>
    <dbReference type="NCBI Taxonomy" id="68888"/>
    <lineage>
        <taxon>Eukaryota</taxon>
        <taxon>Metazoa</taxon>
        <taxon>Ecdysozoa</taxon>
        <taxon>Nematoda</taxon>
        <taxon>Enoplea</taxon>
        <taxon>Dorylaimia</taxon>
        <taxon>Trichinellida</taxon>
        <taxon>Trichuridae</taxon>
        <taxon>Trichuris</taxon>
    </lineage>
</organism>
<dbReference type="Proteomes" id="UP000030764">
    <property type="component" value="Unassembled WGS sequence"/>
</dbReference>
<feature type="transmembrane region" description="Helical" evidence="1">
    <location>
        <begin position="143"/>
        <end position="162"/>
    </location>
</feature>
<proteinExistence type="predicted"/>
<keyword evidence="1" id="KW-0812">Transmembrane</keyword>
<evidence type="ECO:0000256" key="1">
    <source>
        <dbReference type="SAM" id="Phobius"/>
    </source>
</evidence>
<feature type="transmembrane region" description="Helical" evidence="1">
    <location>
        <begin position="113"/>
        <end position="131"/>
    </location>
</feature>
<dbReference type="AlphaFoldDB" id="A0A085LSA1"/>
<keyword evidence="3" id="KW-1185">Reference proteome</keyword>
<protein>
    <submittedName>
        <fullName evidence="2">Uncharacterized protein</fullName>
    </submittedName>
</protein>
<evidence type="ECO:0000313" key="2">
    <source>
        <dbReference type="EMBL" id="KFD47847.1"/>
    </source>
</evidence>
<feature type="transmembrane region" description="Helical" evidence="1">
    <location>
        <begin position="182"/>
        <end position="203"/>
    </location>
</feature>